<dbReference type="Gene3D" id="1.10.760.10">
    <property type="entry name" value="Cytochrome c-like domain"/>
    <property type="match status" value="1"/>
</dbReference>
<keyword evidence="2 6" id="KW-0349">Heme</keyword>
<dbReference type="PROSITE" id="PS51007">
    <property type="entry name" value="CYTC"/>
    <property type="match status" value="1"/>
</dbReference>
<evidence type="ECO:0000313" key="10">
    <source>
        <dbReference type="Proteomes" id="UP000249555"/>
    </source>
</evidence>
<dbReference type="SUPFAM" id="SSF46626">
    <property type="entry name" value="Cytochrome c"/>
    <property type="match status" value="1"/>
</dbReference>
<dbReference type="PRINTS" id="PR00604">
    <property type="entry name" value="CYTCHRMECIAB"/>
</dbReference>
<keyword evidence="1" id="KW-0813">Transport</keyword>
<evidence type="ECO:0000256" key="3">
    <source>
        <dbReference type="ARBA" id="ARBA00022723"/>
    </source>
</evidence>
<evidence type="ECO:0000256" key="1">
    <source>
        <dbReference type="ARBA" id="ARBA00022448"/>
    </source>
</evidence>
<feature type="signal peptide" evidence="7">
    <location>
        <begin position="1"/>
        <end position="26"/>
    </location>
</feature>
<gene>
    <name evidence="9" type="ORF">DI640_00935</name>
</gene>
<evidence type="ECO:0000256" key="5">
    <source>
        <dbReference type="ARBA" id="ARBA00023004"/>
    </source>
</evidence>
<dbReference type="Proteomes" id="UP000249555">
    <property type="component" value="Unassembled WGS sequence"/>
</dbReference>
<evidence type="ECO:0000256" key="2">
    <source>
        <dbReference type="ARBA" id="ARBA00022617"/>
    </source>
</evidence>
<evidence type="ECO:0000259" key="8">
    <source>
        <dbReference type="PROSITE" id="PS51007"/>
    </source>
</evidence>
<dbReference type="PANTHER" id="PTHR11961">
    <property type="entry name" value="CYTOCHROME C"/>
    <property type="match status" value="1"/>
</dbReference>
<dbReference type="AlphaFoldDB" id="A0A2W5B136"/>
<evidence type="ECO:0000256" key="6">
    <source>
        <dbReference type="PROSITE-ProRule" id="PRU00433"/>
    </source>
</evidence>
<dbReference type="GO" id="GO:0046872">
    <property type="term" value="F:metal ion binding"/>
    <property type="evidence" value="ECO:0007669"/>
    <property type="project" value="UniProtKB-KW"/>
</dbReference>
<evidence type="ECO:0000313" key="9">
    <source>
        <dbReference type="EMBL" id="PZO76995.1"/>
    </source>
</evidence>
<dbReference type="GO" id="GO:0020037">
    <property type="term" value="F:heme binding"/>
    <property type="evidence" value="ECO:0007669"/>
    <property type="project" value="InterPro"/>
</dbReference>
<dbReference type="EMBL" id="QFMX01000001">
    <property type="protein sequence ID" value="PZO76995.1"/>
    <property type="molecule type" value="Genomic_DNA"/>
</dbReference>
<keyword evidence="7" id="KW-0732">Signal</keyword>
<protein>
    <submittedName>
        <fullName evidence="9">Cytochrome C</fullName>
    </submittedName>
</protein>
<dbReference type="GO" id="GO:0009055">
    <property type="term" value="F:electron transfer activity"/>
    <property type="evidence" value="ECO:0007669"/>
    <property type="project" value="InterPro"/>
</dbReference>
<keyword evidence="5 6" id="KW-0408">Iron</keyword>
<keyword evidence="4" id="KW-0249">Electron transport</keyword>
<comment type="caution">
    <text evidence="9">The sequence shown here is derived from an EMBL/GenBank/DDBJ whole genome shotgun (WGS) entry which is preliminary data.</text>
</comment>
<dbReference type="InterPro" id="IPR009056">
    <property type="entry name" value="Cyt_c-like_dom"/>
</dbReference>
<reference evidence="9 10" key="1">
    <citation type="submission" date="2017-08" db="EMBL/GenBank/DDBJ databases">
        <title>Infants hospitalized years apart are colonized by the same room-sourced microbial strains.</title>
        <authorList>
            <person name="Brooks B."/>
            <person name="Olm M.R."/>
            <person name="Firek B.A."/>
            <person name="Baker R."/>
            <person name="Thomas B.C."/>
            <person name="Morowitz M.J."/>
            <person name="Banfield J.F."/>
        </authorList>
    </citation>
    <scope>NUCLEOTIDE SEQUENCE [LARGE SCALE GENOMIC DNA]</scope>
    <source>
        <strain evidence="9">S2_018_000_R3_119</strain>
    </source>
</reference>
<dbReference type="InterPro" id="IPR036909">
    <property type="entry name" value="Cyt_c-like_dom_sf"/>
</dbReference>
<dbReference type="InterPro" id="IPR002327">
    <property type="entry name" value="Cyt_c_1A/1B"/>
</dbReference>
<keyword evidence="3 6" id="KW-0479">Metal-binding</keyword>
<sequence>MKLLMALVAGSIAAVAAVTVSAPTTAQSTAAAPPAFAACRACHTVVKGGKNGIGPNLYGVVGRAAAATPGFNYSPAMKASKLRWDEKTLNDYLAAPQKKVPGTRMPIATPDAAKRATIIAYLKAEGSK</sequence>
<name>A0A2W5B136_9SPHN</name>
<evidence type="ECO:0000256" key="4">
    <source>
        <dbReference type="ARBA" id="ARBA00022982"/>
    </source>
</evidence>
<proteinExistence type="predicted"/>
<feature type="domain" description="Cytochrome c" evidence="8">
    <location>
        <begin position="27"/>
        <end position="126"/>
    </location>
</feature>
<feature type="chain" id="PRO_5016066287" evidence="7">
    <location>
        <begin position="27"/>
        <end position="128"/>
    </location>
</feature>
<accession>A0A2W5B136</accession>
<organism evidence="9 10">
    <name type="scientific">Sphingomonas taxi</name>
    <dbReference type="NCBI Taxonomy" id="1549858"/>
    <lineage>
        <taxon>Bacteria</taxon>
        <taxon>Pseudomonadati</taxon>
        <taxon>Pseudomonadota</taxon>
        <taxon>Alphaproteobacteria</taxon>
        <taxon>Sphingomonadales</taxon>
        <taxon>Sphingomonadaceae</taxon>
        <taxon>Sphingomonas</taxon>
    </lineage>
</organism>
<evidence type="ECO:0000256" key="7">
    <source>
        <dbReference type="SAM" id="SignalP"/>
    </source>
</evidence>